<sequence>MSLLTWSSALVPDATVGAACCLAAALPFAEPAAAAPALLALCGLVARARRYVLGEYGPAAELALAAAVRGLGSRPQLLVEAITALAMTGSLPAANEVRKALLAVATECLDGTPECEPSQAARRAVVLAGWAAELGERRA</sequence>
<dbReference type="EMBL" id="HBHY01018724">
    <property type="protein sequence ID" value="CAE0148828.1"/>
    <property type="molecule type" value="Transcribed_RNA"/>
</dbReference>
<feature type="signal peptide" evidence="1">
    <location>
        <begin position="1"/>
        <end position="18"/>
    </location>
</feature>
<dbReference type="AlphaFoldDB" id="A0A7S3FIQ8"/>
<gene>
    <name evidence="2" type="ORF">PSIN1315_LOCUS12011</name>
</gene>
<reference evidence="2" key="1">
    <citation type="submission" date="2021-01" db="EMBL/GenBank/DDBJ databases">
        <authorList>
            <person name="Corre E."/>
            <person name="Pelletier E."/>
            <person name="Niang G."/>
            <person name="Scheremetjew M."/>
            <person name="Finn R."/>
            <person name="Kale V."/>
            <person name="Holt S."/>
            <person name="Cochrane G."/>
            <person name="Meng A."/>
            <person name="Brown T."/>
            <person name="Cohen L."/>
        </authorList>
    </citation>
    <scope>NUCLEOTIDE SEQUENCE</scope>
    <source>
        <strain evidence="2">RCC927</strain>
    </source>
</reference>
<proteinExistence type="predicted"/>
<keyword evidence="1" id="KW-0732">Signal</keyword>
<name>A0A7S3FIQ8_9VIRI</name>
<protein>
    <submittedName>
        <fullName evidence="2">Uncharacterized protein</fullName>
    </submittedName>
</protein>
<feature type="chain" id="PRO_5031409949" evidence="1">
    <location>
        <begin position="19"/>
        <end position="139"/>
    </location>
</feature>
<accession>A0A7S3FIQ8</accession>
<evidence type="ECO:0000313" key="2">
    <source>
        <dbReference type="EMBL" id="CAE0148828.1"/>
    </source>
</evidence>
<organism evidence="2">
    <name type="scientific">Prasinoderma singulare</name>
    <dbReference type="NCBI Taxonomy" id="676789"/>
    <lineage>
        <taxon>Eukaryota</taxon>
        <taxon>Viridiplantae</taxon>
        <taxon>Prasinodermophyta</taxon>
        <taxon>Prasinodermophyceae</taxon>
        <taxon>Prasinodermales</taxon>
        <taxon>Prasinodermaceae</taxon>
        <taxon>Prasinoderma</taxon>
    </lineage>
</organism>
<evidence type="ECO:0000256" key="1">
    <source>
        <dbReference type="SAM" id="SignalP"/>
    </source>
</evidence>